<dbReference type="InterPro" id="IPR025254">
    <property type="entry name" value="CCDC113/CCDC96_CC"/>
</dbReference>
<dbReference type="OrthoDB" id="10254794at2759"/>
<evidence type="ECO:0000256" key="2">
    <source>
        <dbReference type="ARBA" id="ARBA00023054"/>
    </source>
</evidence>
<evidence type="ECO:0000256" key="3">
    <source>
        <dbReference type="ARBA" id="ARBA00023273"/>
    </source>
</evidence>
<evidence type="ECO:0000313" key="8">
    <source>
        <dbReference type="Proteomes" id="UP000224006"/>
    </source>
</evidence>
<dbReference type="GO" id="GO:0036064">
    <property type="term" value="C:ciliary basal body"/>
    <property type="evidence" value="ECO:0007669"/>
    <property type="project" value="TreeGrafter"/>
</dbReference>
<comment type="caution">
    <text evidence="7">The sequence shown here is derived from an EMBL/GenBank/DDBJ whole genome shotgun (WGS) entry which is preliminary data.</text>
</comment>
<feature type="region of interest" description="Disordered" evidence="5">
    <location>
        <begin position="33"/>
        <end position="161"/>
    </location>
</feature>
<keyword evidence="2 4" id="KW-0175">Coiled coil</keyword>
<dbReference type="RefSeq" id="XP_029215842.1">
    <property type="nucleotide sequence ID" value="XM_029361027.1"/>
</dbReference>
<evidence type="ECO:0000256" key="5">
    <source>
        <dbReference type="SAM" id="MobiDB-lite"/>
    </source>
</evidence>
<protein>
    <recommendedName>
        <fullName evidence="6">CCDC113/CCDC96 coiled-coil domain-containing protein</fullName>
    </recommendedName>
</protein>
<feature type="compositionally biased region" description="Low complexity" evidence="5">
    <location>
        <begin position="66"/>
        <end position="83"/>
    </location>
</feature>
<feature type="coiled-coil region" evidence="4">
    <location>
        <begin position="251"/>
        <end position="285"/>
    </location>
</feature>
<name>A0A2A9M829_BESBE</name>
<dbReference type="Pfam" id="PF13870">
    <property type="entry name" value="CCDC113_CCDC96_CC"/>
    <property type="match status" value="1"/>
</dbReference>
<feature type="coiled-coil region" evidence="4">
    <location>
        <begin position="496"/>
        <end position="523"/>
    </location>
</feature>
<organism evidence="7 8">
    <name type="scientific">Besnoitia besnoiti</name>
    <name type="common">Apicomplexan protozoan</name>
    <dbReference type="NCBI Taxonomy" id="94643"/>
    <lineage>
        <taxon>Eukaryota</taxon>
        <taxon>Sar</taxon>
        <taxon>Alveolata</taxon>
        <taxon>Apicomplexa</taxon>
        <taxon>Conoidasida</taxon>
        <taxon>Coccidia</taxon>
        <taxon>Eucoccidiorida</taxon>
        <taxon>Eimeriorina</taxon>
        <taxon>Sarcocystidae</taxon>
        <taxon>Besnoitia</taxon>
    </lineage>
</organism>
<feature type="coiled-coil region" evidence="4">
    <location>
        <begin position="391"/>
        <end position="460"/>
    </location>
</feature>
<comment type="subcellular location">
    <subcellularLocation>
        <location evidence="1">Cell projection</location>
        <location evidence="1">Cilium</location>
    </subcellularLocation>
</comment>
<dbReference type="GO" id="GO:0005930">
    <property type="term" value="C:axoneme"/>
    <property type="evidence" value="ECO:0007669"/>
    <property type="project" value="TreeGrafter"/>
</dbReference>
<feature type="compositionally biased region" description="Basic and acidic residues" evidence="5">
    <location>
        <begin position="99"/>
        <end position="109"/>
    </location>
</feature>
<dbReference type="Proteomes" id="UP000224006">
    <property type="component" value="Chromosome XII"/>
</dbReference>
<feature type="compositionally biased region" description="Gly residues" evidence="5">
    <location>
        <begin position="84"/>
        <end position="95"/>
    </location>
</feature>
<dbReference type="EMBL" id="NWUJ01000013">
    <property type="protein sequence ID" value="PFH31833.1"/>
    <property type="molecule type" value="Genomic_DNA"/>
</dbReference>
<gene>
    <name evidence="7" type="ORF">BESB_023250</name>
</gene>
<dbReference type="KEGG" id="bbes:BESB_023250"/>
<dbReference type="STRING" id="94643.A0A2A9M829"/>
<dbReference type="PANTHER" id="PTHR15654:SF1">
    <property type="entry name" value="COILED-COIL DOMAIN-CONTAINING PROTEIN 96"/>
    <property type="match status" value="1"/>
</dbReference>
<reference evidence="7 8" key="1">
    <citation type="submission" date="2017-09" db="EMBL/GenBank/DDBJ databases">
        <title>Genome sequencing of Besnoitia besnoiti strain Bb-Ger1.</title>
        <authorList>
            <person name="Schares G."/>
            <person name="Venepally P."/>
            <person name="Lorenzi H.A."/>
        </authorList>
    </citation>
    <scope>NUCLEOTIDE SEQUENCE [LARGE SCALE GENOMIC DNA]</scope>
    <source>
        <strain evidence="7 8">Bb-Ger1</strain>
    </source>
</reference>
<dbReference type="GeneID" id="40307385"/>
<dbReference type="InterPro" id="IPR051885">
    <property type="entry name" value="CC_CF"/>
</dbReference>
<keyword evidence="8" id="KW-1185">Reference proteome</keyword>
<dbReference type="VEuPathDB" id="ToxoDB:BESB_023250"/>
<dbReference type="PANTHER" id="PTHR15654">
    <property type="entry name" value="COILED-COIL DOMAIN-CONTAINING PROTEIN 113-RELATED"/>
    <property type="match status" value="1"/>
</dbReference>
<sequence length="571" mass="63030">MRRVASPVCPEAIGDGATQLPQNDVVEIVGIPSRRGSTSCNLAPILSRGGSHSSTKEGVERERTSPSQEESACQEQPEAAEAEGVGGECGDGGGVDLETENRDRGEEQKPGPSPDAADPLKSLLCMSVENTPSNTEKAAAELVPPTPQQQHPLSSAPSRSEVKCIGAGGSLPQVVESAAATQRSACSGADSQRQGANQCASAEACGPQPALNLLTARGGISEAGSVQNTIRDSSEPSSEAPEGAIWVAAELERLDNEYEQMSVEADSLRDELKRVKEENSRVEKKLAMKFSTTGDFPVYRAQTGDPRLTTAQYFATLRALEATEEEKKLTAELAAKKADQENRLLKTHGEKVEECRAAFRSFLRKVAKNSQMARSGKPIPEAILGQLMRLEEEKTSTLQEARVECAKLKHQLDLLHKLVSENDMQEQFHVMDFEQLKIENQALNEKIVERNEEIKKLRSIIVSSVQFITHWKEKIHFLDHENARSTEELAHLDAELANQRHLITKSKRERDEYRAENGKLRQQTDIINSDILALDWETRQQRKQELKLEVAYTFVSHIPFRHMCVQNSAVL</sequence>
<evidence type="ECO:0000259" key="6">
    <source>
        <dbReference type="Pfam" id="PF13870"/>
    </source>
</evidence>
<accession>A0A2A9M829</accession>
<feature type="region of interest" description="Disordered" evidence="5">
    <location>
        <begin position="1"/>
        <end position="21"/>
    </location>
</feature>
<evidence type="ECO:0000256" key="4">
    <source>
        <dbReference type="SAM" id="Coils"/>
    </source>
</evidence>
<evidence type="ECO:0000313" key="7">
    <source>
        <dbReference type="EMBL" id="PFH31833.1"/>
    </source>
</evidence>
<keyword evidence="3" id="KW-0966">Cell projection</keyword>
<evidence type="ECO:0000256" key="1">
    <source>
        <dbReference type="ARBA" id="ARBA00004138"/>
    </source>
</evidence>
<feature type="compositionally biased region" description="Polar residues" evidence="5">
    <location>
        <begin position="148"/>
        <end position="158"/>
    </location>
</feature>
<feature type="domain" description="CCDC113/CCDC96 coiled-coil" evidence="6">
    <location>
        <begin position="393"/>
        <end position="550"/>
    </location>
</feature>
<dbReference type="AlphaFoldDB" id="A0A2A9M829"/>
<proteinExistence type="predicted"/>
<feature type="compositionally biased region" description="Basic and acidic residues" evidence="5">
    <location>
        <begin position="54"/>
        <end position="64"/>
    </location>
</feature>
<dbReference type="GO" id="GO:0060271">
    <property type="term" value="P:cilium assembly"/>
    <property type="evidence" value="ECO:0007669"/>
    <property type="project" value="TreeGrafter"/>
</dbReference>